<evidence type="ECO:0000313" key="8">
    <source>
        <dbReference type="Proteomes" id="UP000481360"/>
    </source>
</evidence>
<evidence type="ECO:0000256" key="6">
    <source>
        <dbReference type="SAM" id="SignalP"/>
    </source>
</evidence>
<evidence type="ECO:0000256" key="4">
    <source>
        <dbReference type="ARBA" id="ARBA00022825"/>
    </source>
</evidence>
<proteinExistence type="inferred from homology"/>
<keyword evidence="3" id="KW-0378">Hydrolase</keyword>
<dbReference type="InterPro" id="IPR001316">
    <property type="entry name" value="Pept_S1A_streptogrisin"/>
</dbReference>
<protein>
    <recommendedName>
        <fullName evidence="9">Trypsin</fullName>
    </recommendedName>
</protein>
<comment type="similarity">
    <text evidence="1">Belongs to the peptidase S1 family.</text>
</comment>
<keyword evidence="8" id="KW-1185">Reference proteome</keyword>
<keyword evidence="6" id="KW-0732">Signal</keyword>
<evidence type="ECO:0000256" key="5">
    <source>
        <dbReference type="ARBA" id="ARBA00023157"/>
    </source>
</evidence>
<dbReference type="PRINTS" id="PR00861">
    <property type="entry name" value="ALYTICPTASE"/>
</dbReference>
<keyword evidence="4" id="KW-0720">Serine protease</keyword>
<dbReference type="AlphaFoldDB" id="A0A7C9RTB9"/>
<evidence type="ECO:0000256" key="1">
    <source>
        <dbReference type="ARBA" id="ARBA00007664"/>
    </source>
</evidence>
<feature type="chain" id="PRO_5028921146" description="Trypsin" evidence="6">
    <location>
        <begin position="16"/>
        <end position="377"/>
    </location>
</feature>
<evidence type="ECO:0008006" key="9">
    <source>
        <dbReference type="Google" id="ProtNLM"/>
    </source>
</evidence>
<feature type="signal peptide" evidence="6">
    <location>
        <begin position="1"/>
        <end position="15"/>
    </location>
</feature>
<keyword evidence="2" id="KW-0645">Protease</keyword>
<keyword evidence="5" id="KW-1015">Disulfide bond</keyword>
<dbReference type="Proteomes" id="UP000481360">
    <property type="component" value="Unassembled WGS sequence"/>
</dbReference>
<dbReference type="GO" id="GO:0006508">
    <property type="term" value="P:proteolysis"/>
    <property type="evidence" value="ECO:0007669"/>
    <property type="project" value="UniProtKB-KW"/>
</dbReference>
<accession>A0A7C9RTB9</accession>
<evidence type="ECO:0000313" key="7">
    <source>
        <dbReference type="EMBL" id="NGY62308.1"/>
    </source>
</evidence>
<dbReference type="SUPFAM" id="SSF50494">
    <property type="entry name" value="Trypsin-like serine proteases"/>
    <property type="match status" value="1"/>
</dbReference>
<dbReference type="RefSeq" id="WP_166049650.1">
    <property type="nucleotide sequence ID" value="NZ_JAAMPJ010000007.1"/>
</dbReference>
<dbReference type="EMBL" id="JAAMPJ010000007">
    <property type="protein sequence ID" value="NGY62308.1"/>
    <property type="molecule type" value="Genomic_DNA"/>
</dbReference>
<dbReference type="InterPro" id="IPR009003">
    <property type="entry name" value="Peptidase_S1_PA"/>
</dbReference>
<dbReference type="InterPro" id="IPR043504">
    <property type="entry name" value="Peptidase_S1_PA_chymotrypsin"/>
</dbReference>
<gene>
    <name evidence="7" type="ORF">G7043_25625</name>
</gene>
<dbReference type="Gene3D" id="2.40.10.10">
    <property type="entry name" value="Trypsin-like serine proteases"/>
    <property type="match status" value="2"/>
</dbReference>
<evidence type="ECO:0000256" key="2">
    <source>
        <dbReference type="ARBA" id="ARBA00022670"/>
    </source>
</evidence>
<dbReference type="GO" id="GO:0004252">
    <property type="term" value="F:serine-type endopeptidase activity"/>
    <property type="evidence" value="ECO:0007669"/>
    <property type="project" value="InterPro"/>
</dbReference>
<sequence length="377" mass="38589">MIAAVVLGVVVPAHAAPKPTSNEAVAEVAGRLDDLGARTGLAGIRVDEDRRAVTVHWKGTAPADVRTYADSKPLGVSVQLVEGARYSRVEGMEAAQRLVKSAFARQVDLQSVAVNPDGSGIRARVPGAMMSATDSRVAETVARTPVAFEVRDPYEKASRVNDAPPWKGGIRTVQNGSACSTAFSVLVGTAGRLLSANHCDESANAAVRDGAGQTIAPGGASVAGIAGIDSQLIDPSSSPATTGRVYTGGYSSNTTAAVKGWARNYVGQTVCASGASSGQRCGTITDDTTSLPWTEGNFYIEAKASGSAHYIAGGDSGGPVFATVTGGVQARGVILAGSTVVGCTGLNPDVSPRCYNYMVYAPISVVLDTWGVRLETA</sequence>
<name>A0A7C9RTB9_9PSEU</name>
<reference evidence="7 8" key="1">
    <citation type="submission" date="2020-03" db="EMBL/GenBank/DDBJ databases">
        <title>Isolation and identification of active actinomycetes.</title>
        <authorList>
            <person name="Sun X."/>
        </authorList>
    </citation>
    <scope>NUCLEOTIDE SEQUENCE [LARGE SCALE GENOMIC DNA]</scope>
    <source>
        <strain evidence="7 8">NEAU-D13</strain>
    </source>
</reference>
<evidence type="ECO:0000256" key="3">
    <source>
        <dbReference type="ARBA" id="ARBA00022801"/>
    </source>
</evidence>
<comment type="caution">
    <text evidence="7">The sequence shown here is derived from an EMBL/GenBank/DDBJ whole genome shotgun (WGS) entry which is preliminary data.</text>
</comment>
<organism evidence="7 8">
    <name type="scientific">Lentzea alba</name>
    <dbReference type="NCBI Taxonomy" id="2714351"/>
    <lineage>
        <taxon>Bacteria</taxon>
        <taxon>Bacillati</taxon>
        <taxon>Actinomycetota</taxon>
        <taxon>Actinomycetes</taxon>
        <taxon>Pseudonocardiales</taxon>
        <taxon>Pseudonocardiaceae</taxon>
        <taxon>Lentzea</taxon>
    </lineage>
</organism>